<dbReference type="Proteomes" id="UP001560685">
    <property type="component" value="Unassembled WGS sequence"/>
</dbReference>
<keyword evidence="4 5" id="KW-0472">Membrane</keyword>
<sequence>MRPQTDRNDWLGFFKNPPDTVTVIVTGLAVIQIIMSLLPVAAVRRIWRLVELSPARMMHALDKGDILTGMVRPILGHMLFHVNVTHMVVNLLALGMMGTVVFREMESAPETKRHDIPVVFTAFLLLSGMFAGVFFVLINQDSWRAMIGASGAAAGLFGAIVWISFMRPDNSNAKNTEPQATIIPLLMMLGVSILIIAATIFFDTSKLSFILFKSASAWQAHVGGYLFGLLTYPLFERLAAVGH</sequence>
<organism evidence="7 8">
    <name type="scientific">Hyphococcus lacteus</name>
    <dbReference type="NCBI Taxonomy" id="3143536"/>
    <lineage>
        <taxon>Bacteria</taxon>
        <taxon>Pseudomonadati</taxon>
        <taxon>Pseudomonadota</taxon>
        <taxon>Alphaproteobacteria</taxon>
        <taxon>Parvularculales</taxon>
        <taxon>Parvularculaceae</taxon>
        <taxon>Hyphococcus</taxon>
    </lineage>
</organism>
<evidence type="ECO:0000256" key="1">
    <source>
        <dbReference type="ARBA" id="ARBA00004141"/>
    </source>
</evidence>
<dbReference type="Gene3D" id="1.20.1540.10">
    <property type="entry name" value="Rhomboid-like"/>
    <property type="match status" value="1"/>
</dbReference>
<evidence type="ECO:0000256" key="4">
    <source>
        <dbReference type="ARBA" id="ARBA00023136"/>
    </source>
</evidence>
<keyword evidence="7" id="KW-0378">Hydrolase</keyword>
<dbReference type="GO" id="GO:0008233">
    <property type="term" value="F:peptidase activity"/>
    <property type="evidence" value="ECO:0007669"/>
    <property type="project" value="UniProtKB-KW"/>
</dbReference>
<dbReference type="RefSeq" id="WP_369313667.1">
    <property type="nucleotide sequence ID" value="NZ_JBEHZE010000001.1"/>
</dbReference>
<keyword evidence="3 5" id="KW-1133">Transmembrane helix</keyword>
<feature type="transmembrane region" description="Helical" evidence="5">
    <location>
        <begin position="145"/>
        <end position="165"/>
    </location>
</feature>
<feature type="transmembrane region" description="Helical" evidence="5">
    <location>
        <begin position="185"/>
        <end position="203"/>
    </location>
</feature>
<dbReference type="EC" id="3.4.21.-" evidence="7"/>
<dbReference type="PANTHER" id="PTHR43066">
    <property type="entry name" value="RHOMBOID-RELATED PROTEIN"/>
    <property type="match status" value="1"/>
</dbReference>
<dbReference type="InterPro" id="IPR035952">
    <property type="entry name" value="Rhomboid-like_sf"/>
</dbReference>
<proteinExistence type="predicted"/>
<feature type="transmembrane region" description="Helical" evidence="5">
    <location>
        <begin position="215"/>
        <end position="235"/>
    </location>
</feature>
<keyword evidence="8" id="KW-1185">Reference proteome</keyword>
<protein>
    <submittedName>
        <fullName evidence="7">Rhomboid family intramembrane serine protease</fullName>
        <ecNumber evidence="7">3.4.21.-</ecNumber>
    </submittedName>
</protein>
<feature type="transmembrane region" description="Helical" evidence="5">
    <location>
        <begin position="118"/>
        <end position="138"/>
    </location>
</feature>
<dbReference type="PANTHER" id="PTHR43066:SF11">
    <property type="entry name" value="PEPTIDASE S54 RHOMBOID DOMAIN-CONTAINING PROTEIN"/>
    <property type="match status" value="1"/>
</dbReference>
<gene>
    <name evidence="7" type="ORF">ABFZ84_08990</name>
</gene>
<dbReference type="Pfam" id="PF01694">
    <property type="entry name" value="Rhomboid"/>
    <property type="match status" value="1"/>
</dbReference>
<keyword evidence="2 5" id="KW-0812">Transmembrane</keyword>
<evidence type="ECO:0000256" key="2">
    <source>
        <dbReference type="ARBA" id="ARBA00022692"/>
    </source>
</evidence>
<dbReference type="SUPFAM" id="SSF144091">
    <property type="entry name" value="Rhomboid-like"/>
    <property type="match status" value="1"/>
</dbReference>
<accession>A0ABV3Z654</accession>
<evidence type="ECO:0000313" key="7">
    <source>
        <dbReference type="EMBL" id="MEX6633687.1"/>
    </source>
</evidence>
<name>A0ABV3Z654_9PROT</name>
<evidence type="ECO:0000313" key="8">
    <source>
        <dbReference type="Proteomes" id="UP001560685"/>
    </source>
</evidence>
<reference evidence="7 8" key="1">
    <citation type="submission" date="2024-05" db="EMBL/GenBank/DDBJ databases">
        <title>Three bacterial strains, DH-69, EH-24, and ECK-19 isolated from coastal sediments.</title>
        <authorList>
            <person name="Ye Y.-Q."/>
            <person name="Du Z.-J."/>
        </authorList>
    </citation>
    <scope>NUCLEOTIDE SEQUENCE [LARGE SCALE GENOMIC DNA]</scope>
    <source>
        <strain evidence="7 8">ECK-19</strain>
    </source>
</reference>
<feature type="transmembrane region" description="Helical" evidence="5">
    <location>
        <begin position="20"/>
        <end position="43"/>
    </location>
</feature>
<comment type="caution">
    <text evidence="7">The sequence shown here is derived from an EMBL/GenBank/DDBJ whole genome shotgun (WGS) entry which is preliminary data.</text>
</comment>
<dbReference type="EMBL" id="JBEHZE010000001">
    <property type="protein sequence ID" value="MEX6633687.1"/>
    <property type="molecule type" value="Genomic_DNA"/>
</dbReference>
<evidence type="ECO:0000256" key="3">
    <source>
        <dbReference type="ARBA" id="ARBA00022989"/>
    </source>
</evidence>
<keyword evidence="7" id="KW-0645">Protease</keyword>
<feature type="domain" description="Peptidase S54 rhomboid" evidence="6">
    <location>
        <begin position="72"/>
        <end position="232"/>
    </location>
</feature>
<dbReference type="GO" id="GO:0006508">
    <property type="term" value="P:proteolysis"/>
    <property type="evidence" value="ECO:0007669"/>
    <property type="project" value="UniProtKB-KW"/>
</dbReference>
<dbReference type="InterPro" id="IPR022764">
    <property type="entry name" value="Peptidase_S54_rhomboid_dom"/>
</dbReference>
<evidence type="ECO:0000259" key="6">
    <source>
        <dbReference type="Pfam" id="PF01694"/>
    </source>
</evidence>
<feature type="transmembrane region" description="Helical" evidence="5">
    <location>
        <begin position="78"/>
        <end position="98"/>
    </location>
</feature>
<evidence type="ECO:0000256" key="5">
    <source>
        <dbReference type="SAM" id="Phobius"/>
    </source>
</evidence>
<comment type="subcellular location">
    <subcellularLocation>
        <location evidence="1">Membrane</location>
        <topology evidence="1">Multi-pass membrane protein</topology>
    </subcellularLocation>
</comment>